<dbReference type="Pfam" id="PF00582">
    <property type="entry name" value="Usp"/>
    <property type="match status" value="2"/>
</dbReference>
<keyword evidence="6" id="KW-1185">Reference proteome</keyword>
<dbReference type="InterPro" id="IPR006015">
    <property type="entry name" value="Universal_stress_UspA"/>
</dbReference>
<reference evidence="5" key="1">
    <citation type="submission" date="2021-01" db="EMBL/GenBank/DDBJ databases">
        <title>Whole genome shotgun sequence of Virgisporangium ochraceum NBRC 16418.</title>
        <authorList>
            <person name="Komaki H."/>
            <person name="Tamura T."/>
        </authorList>
    </citation>
    <scope>NUCLEOTIDE SEQUENCE</scope>
    <source>
        <strain evidence="5">NBRC 16418</strain>
    </source>
</reference>
<sequence>MTHARWEVETVRRNDIVVGVDGSAASWDALHWAVRQAYRWHADLHVVFVDTATGPPTQRSPDSRLTQMVTDARRLEPSVRIYGHSVSGGVAAALREASTRSRMLVLGNRGTGGFGRLTLGATGQQVATHATVPVVIVRGRQASEESPIVVGVDGSAGSEAALASALDEARLRGCGVIAVFAYGRPEHPWLSWHGGTDAGALHTCAYTALETAVAPWQDKFPWVGIESVATAEQPLPVLLDLSSHAQLVVVGAHGHDDSAGLIGAVPLKLMHRAHCPVMIVR</sequence>
<proteinExistence type="inferred from homology"/>
<evidence type="ECO:0000313" key="5">
    <source>
        <dbReference type="EMBL" id="GIJ71502.1"/>
    </source>
</evidence>
<evidence type="ECO:0000313" key="6">
    <source>
        <dbReference type="Proteomes" id="UP000635606"/>
    </source>
</evidence>
<dbReference type="InterPro" id="IPR014729">
    <property type="entry name" value="Rossmann-like_a/b/a_fold"/>
</dbReference>
<organism evidence="5 6">
    <name type="scientific">Virgisporangium ochraceum</name>
    <dbReference type="NCBI Taxonomy" id="65505"/>
    <lineage>
        <taxon>Bacteria</taxon>
        <taxon>Bacillati</taxon>
        <taxon>Actinomycetota</taxon>
        <taxon>Actinomycetes</taxon>
        <taxon>Micromonosporales</taxon>
        <taxon>Micromonosporaceae</taxon>
        <taxon>Virgisporangium</taxon>
    </lineage>
</organism>
<gene>
    <name evidence="5" type="ORF">Voc01_064190</name>
</gene>
<protein>
    <submittedName>
        <fullName evidence="5">Universal stress protein</fullName>
    </submittedName>
</protein>
<comment type="caution">
    <text evidence="5">The sequence shown here is derived from an EMBL/GenBank/DDBJ whole genome shotgun (WGS) entry which is preliminary data.</text>
</comment>
<keyword evidence="2" id="KW-0547">Nucleotide-binding</keyword>
<evidence type="ECO:0000256" key="3">
    <source>
        <dbReference type="ARBA" id="ARBA00022840"/>
    </source>
</evidence>
<dbReference type="SUPFAM" id="SSF52402">
    <property type="entry name" value="Adenine nucleotide alpha hydrolases-like"/>
    <property type="match status" value="2"/>
</dbReference>
<dbReference type="AlphaFoldDB" id="A0A8J4EGU2"/>
<evidence type="ECO:0000256" key="2">
    <source>
        <dbReference type="ARBA" id="ARBA00022741"/>
    </source>
</evidence>
<comment type="similarity">
    <text evidence="1">Belongs to the universal stress protein A family.</text>
</comment>
<feature type="domain" description="UspA" evidence="4">
    <location>
        <begin position="15"/>
        <end position="138"/>
    </location>
</feature>
<dbReference type="PRINTS" id="PR01438">
    <property type="entry name" value="UNVRSLSTRESS"/>
</dbReference>
<dbReference type="PANTHER" id="PTHR46268:SF27">
    <property type="entry name" value="UNIVERSAL STRESS PROTEIN RV2623"/>
    <property type="match status" value="1"/>
</dbReference>
<dbReference type="EMBL" id="BOPH01000088">
    <property type="protein sequence ID" value="GIJ71502.1"/>
    <property type="molecule type" value="Genomic_DNA"/>
</dbReference>
<feature type="domain" description="UspA" evidence="4">
    <location>
        <begin position="147"/>
        <end position="281"/>
    </location>
</feature>
<keyword evidence="3" id="KW-0067">ATP-binding</keyword>
<dbReference type="Proteomes" id="UP000635606">
    <property type="component" value="Unassembled WGS sequence"/>
</dbReference>
<accession>A0A8J4EGU2</accession>
<dbReference type="Gene3D" id="3.40.50.620">
    <property type="entry name" value="HUPs"/>
    <property type="match status" value="2"/>
</dbReference>
<dbReference type="GO" id="GO:0005524">
    <property type="term" value="F:ATP binding"/>
    <property type="evidence" value="ECO:0007669"/>
    <property type="project" value="UniProtKB-KW"/>
</dbReference>
<evidence type="ECO:0000256" key="1">
    <source>
        <dbReference type="ARBA" id="ARBA00008791"/>
    </source>
</evidence>
<dbReference type="PANTHER" id="PTHR46268">
    <property type="entry name" value="STRESS RESPONSE PROTEIN NHAX"/>
    <property type="match status" value="1"/>
</dbReference>
<name>A0A8J4EGU2_9ACTN</name>
<dbReference type="InterPro" id="IPR006016">
    <property type="entry name" value="UspA"/>
</dbReference>
<evidence type="ECO:0000259" key="4">
    <source>
        <dbReference type="Pfam" id="PF00582"/>
    </source>
</evidence>